<dbReference type="InterPro" id="IPR009609">
    <property type="entry name" value="Phosphonate_metab_PhnG"/>
</dbReference>
<dbReference type="Pfam" id="PF06754">
    <property type="entry name" value="PhnG"/>
    <property type="match status" value="1"/>
</dbReference>
<dbReference type="GO" id="GO:0016829">
    <property type="term" value="F:lyase activity"/>
    <property type="evidence" value="ECO:0007669"/>
    <property type="project" value="UniProtKB-KW"/>
</dbReference>
<gene>
    <name evidence="1" type="primary">phnG</name>
    <name evidence="1" type="ORF">QQ91_014750</name>
</gene>
<keyword evidence="1" id="KW-0456">Lyase</keyword>
<comment type="caution">
    <text evidence="1">The sequence shown here is derived from an EMBL/GenBank/DDBJ whole genome shotgun (WGS) entry which is preliminary data.</text>
</comment>
<proteinExistence type="predicted"/>
<reference evidence="1" key="1">
    <citation type="submission" date="2014-11" db="EMBL/GenBank/DDBJ databases">
        <authorList>
            <person name="Malar M.C."/>
            <person name="Sen D."/>
            <person name="Tripathy S."/>
        </authorList>
    </citation>
    <scope>NUCLEOTIDE SEQUENCE</scope>
    <source>
        <strain evidence="1">BDU141951</strain>
    </source>
</reference>
<dbReference type="EMBL" id="JTHE02000003">
    <property type="protein sequence ID" value="NEV68371.1"/>
    <property type="molecule type" value="Genomic_DNA"/>
</dbReference>
<dbReference type="NCBIfam" id="TIGR03293">
    <property type="entry name" value="PhnG_redo"/>
    <property type="match status" value="1"/>
</dbReference>
<name>A0A0C1V7J0_9CYAN</name>
<accession>A0A0C1V7J0</accession>
<sequence>MNEIRSRSGWISVLAKAPLPLLEQGVKSLGALPDYGFLRSPEIGLAMVRGRAEGTGQPFNLGEMTITRCVVQLALTNRDGETLSGFGYVAGRSPRHAELAAVYDALLQHPDWQAQVQHQVLEPLVAAAQAQRQAEAAEVESTRVNFFTLLRGES</sequence>
<dbReference type="GO" id="GO:0019634">
    <property type="term" value="P:organic phosphonate metabolic process"/>
    <property type="evidence" value="ECO:0007669"/>
    <property type="project" value="InterPro"/>
</dbReference>
<dbReference type="AlphaFoldDB" id="A0A0C1V7J0"/>
<dbReference type="GO" id="GO:0015716">
    <property type="term" value="P:organic phosphonate transport"/>
    <property type="evidence" value="ECO:0007669"/>
    <property type="project" value="InterPro"/>
</dbReference>
<evidence type="ECO:0000313" key="1">
    <source>
        <dbReference type="EMBL" id="NEV68371.1"/>
    </source>
</evidence>
<reference evidence="1" key="3">
    <citation type="submission" date="2020-02" db="EMBL/GenBank/DDBJ databases">
        <authorList>
            <person name="Sarangi A.N."/>
            <person name="Ghosh S."/>
            <person name="Mukherjee M."/>
            <person name="Tripathy S."/>
        </authorList>
    </citation>
    <scope>NUCLEOTIDE SEQUENCE</scope>
    <source>
        <strain evidence="1">BDU141951</strain>
    </source>
</reference>
<reference evidence="1" key="2">
    <citation type="journal article" date="2015" name="Genome Announc.">
        <title>Draft Genome Sequence of Filamentous Marine Cyanobacterium Lyngbya confervoides Strain BDU141951.</title>
        <authorList>
            <person name="Chandrababunaidu M.M."/>
            <person name="Sen D."/>
            <person name="Tripathy S."/>
        </authorList>
    </citation>
    <scope>NUCLEOTIDE SEQUENCE</scope>
    <source>
        <strain evidence="1">BDU141951</strain>
    </source>
</reference>
<organism evidence="1">
    <name type="scientific">Lyngbya confervoides BDU141951</name>
    <dbReference type="NCBI Taxonomy" id="1574623"/>
    <lineage>
        <taxon>Bacteria</taxon>
        <taxon>Bacillati</taxon>
        <taxon>Cyanobacteriota</taxon>
        <taxon>Cyanophyceae</taxon>
        <taxon>Oscillatoriophycideae</taxon>
        <taxon>Oscillatoriales</taxon>
        <taxon>Microcoleaceae</taxon>
        <taxon>Lyngbya</taxon>
    </lineage>
</organism>
<protein>
    <submittedName>
        <fullName evidence="1">Phosphonate C-P lyase system protein PhnG</fullName>
    </submittedName>
</protein>